<accession>A0A6V7GSB1</accession>
<sequence>CPISWPTYCLRNSTTISSFLKAEVSSLGGRRMGVVPDLLHNRFNKTRCTEKRPTDIQLAIDWNVYYTRLTNGEASLEGRLREERPVPVYSRSNVFVRPSQT</sequence>
<dbReference type="AlphaFoldDB" id="A0A6V7GSB1"/>
<dbReference type="EMBL" id="CAJDYZ010000440">
    <property type="protein sequence ID" value="CAD1468324.1"/>
    <property type="molecule type" value="Genomic_DNA"/>
</dbReference>
<evidence type="ECO:0000313" key="1">
    <source>
        <dbReference type="EMBL" id="CAD1468324.1"/>
    </source>
</evidence>
<comment type="caution">
    <text evidence="1">The sequence shown here is derived from an EMBL/GenBank/DDBJ whole genome shotgun (WGS) entry which is preliminary data.</text>
</comment>
<organism evidence="1 2">
    <name type="scientific">Heterotrigona itama</name>
    <dbReference type="NCBI Taxonomy" id="395501"/>
    <lineage>
        <taxon>Eukaryota</taxon>
        <taxon>Metazoa</taxon>
        <taxon>Ecdysozoa</taxon>
        <taxon>Arthropoda</taxon>
        <taxon>Hexapoda</taxon>
        <taxon>Insecta</taxon>
        <taxon>Pterygota</taxon>
        <taxon>Neoptera</taxon>
        <taxon>Endopterygota</taxon>
        <taxon>Hymenoptera</taxon>
        <taxon>Apocrita</taxon>
        <taxon>Aculeata</taxon>
        <taxon>Apoidea</taxon>
        <taxon>Anthophila</taxon>
        <taxon>Apidae</taxon>
        <taxon>Heterotrigona</taxon>
    </lineage>
</organism>
<reference evidence="1" key="1">
    <citation type="submission" date="2020-07" db="EMBL/GenBank/DDBJ databases">
        <authorList>
            <person name="Nazaruddin N."/>
        </authorList>
    </citation>
    <scope>NUCLEOTIDE SEQUENCE</scope>
</reference>
<gene>
    <name evidence="1" type="ORF">MHI_LOCUS38182</name>
</gene>
<dbReference type="Proteomes" id="UP000752696">
    <property type="component" value="Unassembled WGS sequence"/>
</dbReference>
<proteinExistence type="predicted"/>
<name>A0A6V7GSB1_9HYME</name>
<feature type="non-terminal residue" evidence="1">
    <location>
        <position position="101"/>
    </location>
</feature>
<keyword evidence="2" id="KW-1185">Reference proteome</keyword>
<protein>
    <submittedName>
        <fullName evidence="1">Uncharacterized protein</fullName>
    </submittedName>
</protein>
<evidence type="ECO:0000313" key="2">
    <source>
        <dbReference type="Proteomes" id="UP000752696"/>
    </source>
</evidence>